<dbReference type="InterPro" id="IPR009061">
    <property type="entry name" value="DNA-bd_dom_put_sf"/>
</dbReference>
<evidence type="ECO:0000259" key="2">
    <source>
        <dbReference type="Pfam" id="PF12728"/>
    </source>
</evidence>
<dbReference type="EMBL" id="JACHWP010000001">
    <property type="protein sequence ID" value="MBB3022040.1"/>
    <property type="molecule type" value="Genomic_DNA"/>
</dbReference>
<sequence>MSLSPNAVDPGHTLPPAALDTDEAGRYIGVAPKTLANWRGRSQGPRYVRAGARVVYRVADLDAWLVENLVGGGPR</sequence>
<dbReference type="InterPro" id="IPR041657">
    <property type="entry name" value="HTH_17"/>
</dbReference>
<proteinExistence type="predicted"/>
<keyword evidence="4" id="KW-1185">Reference proteome</keyword>
<feature type="domain" description="Helix-turn-helix" evidence="2">
    <location>
        <begin position="19"/>
        <end position="65"/>
    </location>
</feature>
<feature type="region of interest" description="Disordered" evidence="1">
    <location>
        <begin position="1"/>
        <end position="20"/>
    </location>
</feature>
<name>A0A839QTF4_9MICO</name>
<evidence type="ECO:0000313" key="4">
    <source>
        <dbReference type="Proteomes" id="UP000568050"/>
    </source>
</evidence>
<protein>
    <recommendedName>
        <fullName evidence="2">Helix-turn-helix domain-containing protein</fullName>
    </recommendedName>
</protein>
<dbReference type="SUPFAM" id="SSF46955">
    <property type="entry name" value="Putative DNA-binding domain"/>
    <property type="match status" value="1"/>
</dbReference>
<gene>
    <name evidence="3" type="ORF">FHX50_000288</name>
</gene>
<organism evidence="3 4">
    <name type="scientific">Helcobacillus massiliensis</name>
    <dbReference type="NCBI Taxonomy" id="521392"/>
    <lineage>
        <taxon>Bacteria</taxon>
        <taxon>Bacillati</taxon>
        <taxon>Actinomycetota</taxon>
        <taxon>Actinomycetes</taxon>
        <taxon>Micrococcales</taxon>
        <taxon>Dermabacteraceae</taxon>
        <taxon>Helcobacillus</taxon>
    </lineage>
</organism>
<dbReference type="Proteomes" id="UP000568050">
    <property type="component" value="Unassembled WGS sequence"/>
</dbReference>
<comment type="caution">
    <text evidence="3">The sequence shown here is derived from an EMBL/GenBank/DDBJ whole genome shotgun (WGS) entry which is preliminary data.</text>
</comment>
<reference evidence="3 4" key="1">
    <citation type="submission" date="2020-08" db="EMBL/GenBank/DDBJ databases">
        <title>Sequencing the genomes of 1000 actinobacteria strains.</title>
        <authorList>
            <person name="Klenk H.-P."/>
        </authorList>
    </citation>
    <scope>NUCLEOTIDE SEQUENCE [LARGE SCALE GENOMIC DNA]</scope>
    <source>
        <strain evidence="3 4">DSM 23040</strain>
    </source>
</reference>
<dbReference type="RefSeq" id="WP_392452459.1">
    <property type="nucleotide sequence ID" value="NZ_CBCSFZ010000015.1"/>
</dbReference>
<evidence type="ECO:0000313" key="3">
    <source>
        <dbReference type="EMBL" id="MBB3022040.1"/>
    </source>
</evidence>
<accession>A0A839QTF4</accession>
<dbReference type="Pfam" id="PF12728">
    <property type="entry name" value="HTH_17"/>
    <property type="match status" value="1"/>
</dbReference>
<dbReference type="AlphaFoldDB" id="A0A839QTF4"/>
<evidence type="ECO:0000256" key="1">
    <source>
        <dbReference type="SAM" id="MobiDB-lite"/>
    </source>
</evidence>